<protein>
    <submittedName>
        <fullName evidence="2">Uncharacterized protein</fullName>
    </submittedName>
</protein>
<evidence type="ECO:0000256" key="1">
    <source>
        <dbReference type="SAM" id="MobiDB-lite"/>
    </source>
</evidence>
<feature type="region of interest" description="Disordered" evidence="1">
    <location>
        <begin position="1"/>
        <end position="42"/>
    </location>
</feature>
<proteinExistence type="predicted"/>
<name>A0A7S0U7A9_HEMAN</name>
<sequence>MSSPSSSSSDFSSSSSSPPEPNSKLSSPVSSVSLSLTESGSSPAVLSALTSSGMYLSITSALLSWKPLSEMSTTSPAVSRTLRPILPQMWHKRFCPSKQ</sequence>
<dbReference type="EMBL" id="HBFK01031774">
    <property type="protein sequence ID" value="CAD8752802.1"/>
    <property type="molecule type" value="Transcribed_RNA"/>
</dbReference>
<dbReference type="AlphaFoldDB" id="A0A7S0U7A9"/>
<organism evidence="2">
    <name type="scientific">Hemiselmis andersenii</name>
    <name type="common">Cryptophyte alga</name>
    <dbReference type="NCBI Taxonomy" id="464988"/>
    <lineage>
        <taxon>Eukaryota</taxon>
        <taxon>Cryptophyceae</taxon>
        <taxon>Cryptomonadales</taxon>
        <taxon>Hemiselmidaceae</taxon>
        <taxon>Hemiselmis</taxon>
    </lineage>
</organism>
<accession>A0A7S0U7A9</accession>
<gene>
    <name evidence="2" type="ORF">HAND1043_LOCUS19308</name>
</gene>
<evidence type="ECO:0000313" key="2">
    <source>
        <dbReference type="EMBL" id="CAD8752802.1"/>
    </source>
</evidence>
<reference evidence="2" key="1">
    <citation type="submission" date="2021-01" db="EMBL/GenBank/DDBJ databases">
        <authorList>
            <person name="Corre E."/>
            <person name="Pelletier E."/>
            <person name="Niang G."/>
            <person name="Scheremetjew M."/>
            <person name="Finn R."/>
            <person name="Kale V."/>
            <person name="Holt S."/>
            <person name="Cochrane G."/>
            <person name="Meng A."/>
            <person name="Brown T."/>
            <person name="Cohen L."/>
        </authorList>
    </citation>
    <scope>NUCLEOTIDE SEQUENCE</scope>
    <source>
        <strain evidence="2">CCMP441</strain>
    </source>
</reference>